<dbReference type="GO" id="GO:0080164">
    <property type="term" value="P:regulation of nitric oxide metabolic process"/>
    <property type="evidence" value="ECO:0007669"/>
    <property type="project" value="TreeGrafter"/>
</dbReference>
<sequence>MTGSEWEVRERERLCHLSDRVVALGSNLQVLSQLAWPLDIKRQFLANKAQQLPKVTYPAFSASEYIAQLDKIAPDIGDTPVDLWIDRTRKTLMITAEMLEARGTPRFYELSKQLYGAPTDRLKDEKSTSLDLAQQYLRLLKPIRGMALGEPPDACVLASTLADQMRDATVAMFGQEAPEVVVVDDLSANALASSERVRIRRTACFSDNDIEQLIQHEIYIHVATILNGKTDGNISLLSLAHPGATKTQEGLAVFAEFITGTLDLDRMRRLADRVVAIQQAIDGADFIEVYRYFVEQTGNADQAFENTRRVFRGGVVSGGSPFTKDVVYLDGLLRVHNFMRAAVSMGRADSIQLLFAGRLDLEDLPVLSYLRALGLCHRPRFLAPWAKDLRYLLCYLSYSSFLNSIDMSKVSAHYKELLSQVGEVK</sequence>
<evidence type="ECO:0000256" key="2">
    <source>
        <dbReference type="ARBA" id="ARBA00022670"/>
    </source>
</evidence>
<evidence type="ECO:0000256" key="3">
    <source>
        <dbReference type="ARBA" id="ARBA00022801"/>
    </source>
</evidence>
<evidence type="ECO:0000256" key="4">
    <source>
        <dbReference type="ARBA" id="ARBA00023049"/>
    </source>
</evidence>
<comment type="cofactor">
    <cofactor evidence="1">
        <name>Zn(2+)</name>
        <dbReference type="ChEBI" id="CHEBI:29105"/>
    </cofactor>
</comment>
<dbReference type="Pfam" id="PF08014">
    <property type="entry name" value="MATCAP"/>
    <property type="match status" value="1"/>
</dbReference>
<evidence type="ECO:0000256" key="1">
    <source>
        <dbReference type="ARBA" id="ARBA00001947"/>
    </source>
</evidence>
<evidence type="ECO:0000313" key="6">
    <source>
        <dbReference type="Proteomes" id="UP001239782"/>
    </source>
</evidence>
<keyword evidence="2" id="KW-0645">Protease</keyword>
<dbReference type="GO" id="GO:0008237">
    <property type="term" value="F:metallopeptidase activity"/>
    <property type="evidence" value="ECO:0007669"/>
    <property type="project" value="UniProtKB-KW"/>
</dbReference>
<keyword evidence="4" id="KW-0482">Metalloprotease</keyword>
<dbReference type="KEGG" id="plei:Q9312_10220"/>
<keyword evidence="6" id="KW-1185">Reference proteome</keyword>
<dbReference type="PANTHER" id="PTHR31817">
    <property type="match status" value="1"/>
</dbReference>
<evidence type="ECO:0000313" key="5">
    <source>
        <dbReference type="EMBL" id="WMS85588.1"/>
    </source>
</evidence>
<dbReference type="EMBL" id="CP133548">
    <property type="protein sequence ID" value="WMS85588.1"/>
    <property type="molecule type" value="Genomic_DNA"/>
</dbReference>
<organism evidence="5 6">
    <name type="scientific">Pleionea litopenaei</name>
    <dbReference type="NCBI Taxonomy" id="3070815"/>
    <lineage>
        <taxon>Bacteria</taxon>
        <taxon>Pseudomonadati</taxon>
        <taxon>Pseudomonadota</taxon>
        <taxon>Gammaproteobacteria</taxon>
        <taxon>Oceanospirillales</taxon>
        <taxon>Pleioneaceae</taxon>
        <taxon>Pleionea</taxon>
    </lineage>
</organism>
<keyword evidence="3" id="KW-0378">Hydrolase</keyword>
<gene>
    <name evidence="5" type="ORF">Q9312_10220</name>
</gene>
<protein>
    <submittedName>
        <fullName evidence="5">Flavohemoglobin expression-modulating QEGLA motif protein</fullName>
    </submittedName>
</protein>
<dbReference type="Proteomes" id="UP001239782">
    <property type="component" value="Chromosome"/>
</dbReference>
<dbReference type="PANTHER" id="PTHR31817:SF0">
    <property type="entry name" value="CHROMOSOME UNDETERMINED SCAFFOLD_67, WHOLE GENOME SHOTGUN SEQUENCE"/>
    <property type="match status" value="1"/>
</dbReference>
<reference evidence="5 6" key="1">
    <citation type="submission" date="2023-08" db="EMBL/GenBank/DDBJ databases">
        <title>Pleionea litopenaei sp. nov., isolated from stomach of juvenile Litopenaeus vannamei.</title>
        <authorList>
            <person name="Rho A.M."/>
            <person name="Hwang C.Y."/>
        </authorList>
    </citation>
    <scope>NUCLEOTIDE SEQUENCE [LARGE SCALE GENOMIC DNA]</scope>
    <source>
        <strain evidence="5 6">HL-JVS1</strain>
    </source>
</reference>
<accession>A0AA51RQB9</accession>
<dbReference type="SMART" id="SM01154">
    <property type="entry name" value="DUF1704"/>
    <property type="match status" value="1"/>
</dbReference>
<dbReference type="RefSeq" id="WP_309200741.1">
    <property type="nucleotide sequence ID" value="NZ_CP133548.1"/>
</dbReference>
<dbReference type="InterPro" id="IPR012548">
    <property type="entry name" value="MATCAP"/>
</dbReference>
<dbReference type="GO" id="GO:0006508">
    <property type="term" value="P:proteolysis"/>
    <property type="evidence" value="ECO:0007669"/>
    <property type="project" value="UniProtKB-KW"/>
</dbReference>
<proteinExistence type="predicted"/>
<name>A0AA51RQB9_9GAMM</name>
<dbReference type="AlphaFoldDB" id="A0AA51RQB9"/>